<dbReference type="PANTHER" id="PTHR34107">
    <property type="entry name" value="SLL0198 PROTEIN-RELATED"/>
    <property type="match status" value="1"/>
</dbReference>
<dbReference type="SUPFAM" id="SSF52980">
    <property type="entry name" value="Restriction endonuclease-like"/>
    <property type="match status" value="1"/>
</dbReference>
<dbReference type="GO" id="GO:0004519">
    <property type="term" value="F:endonuclease activity"/>
    <property type="evidence" value="ECO:0007669"/>
    <property type="project" value="UniProtKB-KW"/>
</dbReference>
<comment type="caution">
    <text evidence="2">The sequence shown here is derived from an EMBL/GenBank/DDBJ whole genome shotgun (WGS) entry which is preliminary data.</text>
</comment>
<keyword evidence="2" id="KW-0540">Nuclease</keyword>
<dbReference type="PANTHER" id="PTHR34107:SF2">
    <property type="entry name" value="SLL0888 PROTEIN"/>
    <property type="match status" value="1"/>
</dbReference>
<name>A0A6B3N9I4_9CYAN</name>
<feature type="domain" description="Putative restriction endonuclease" evidence="1">
    <location>
        <begin position="11"/>
        <end position="197"/>
    </location>
</feature>
<dbReference type="CDD" id="cd06260">
    <property type="entry name" value="DUF820-like"/>
    <property type="match status" value="1"/>
</dbReference>
<protein>
    <submittedName>
        <fullName evidence="2">Uma2 family endonuclease</fullName>
    </submittedName>
</protein>
<proteinExistence type="predicted"/>
<keyword evidence="2" id="KW-0255">Endonuclease</keyword>
<dbReference type="Gene3D" id="3.90.1570.10">
    <property type="entry name" value="tt1808, chain A"/>
    <property type="match status" value="1"/>
</dbReference>
<keyword evidence="2" id="KW-0378">Hydrolase</keyword>
<dbReference type="AlphaFoldDB" id="A0A6B3N9I4"/>
<dbReference type="Pfam" id="PF05685">
    <property type="entry name" value="Uma2"/>
    <property type="match status" value="1"/>
</dbReference>
<dbReference type="InterPro" id="IPR011335">
    <property type="entry name" value="Restrct_endonuc-II-like"/>
</dbReference>
<reference evidence="2" key="1">
    <citation type="submission" date="2019-11" db="EMBL/GenBank/DDBJ databases">
        <title>Genomic insights into an expanded diversity of filamentous marine cyanobacteria reveals the extraordinary biosynthetic potential of Moorea and Okeania.</title>
        <authorList>
            <person name="Ferreira Leao T."/>
            <person name="Wang M."/>
            <person name="Moss N."/>
            <person name="Da Silva R."/>
            <person name="Sanders J."/>
            <person name="Nurk S."/>
            <person name="Gurevich A."/>
            <person name="Humphrey G."/>
            <person name="Reher R."/>
            <person name="Zhu Q."/>
            <person name="Belda-Ferre P."/>
            <person name="Glukhov E."/>
            <person name="Rex R."/>
            <person name="Dorrestein P.C."/>
            <person name="Knight R."/>
            <person name="Pevzner P."/>
            <person name="Gerwick W.H."/>
            <person name="Gerwick L."/>
        </authorList>
    </citation>
    <scope>NUCLEOTIDE SEQUENCE</scope>
    <source>
        <strain evidence="2">SIO1C4</strain>
    </source>
</reference>
<gene>
    <name evidence="2" type="ORF">F6J89_11095</name>
</gene>
<organism evidence="2">
    <name type="scientific">Symploca sp. SIO1C4</name>
    <dbReference type="NCBI Taxonomy" id="2607765"/>
    <lineage>
        <taxon>Bacteria</taxon>
        <taxon>Bacillati</taxon>
        <taxon>Cyanobacteriota</taxon>
        <taxon>Cyanophyceae</taxon>
        <taxon>Coleofasciculales</taxon>
        <taxon>Coleofasciculaceae</taxon>
        <taxon>Symploca</taxon>
    </lineage>
</organism>
<evidence type="ECO:0000313" key="2">
    <source>
        <dbReference type="EMBL" id="NER28153.1"/>
    </source>
</evidence>
<sequence length="205" mass="23212">MIQALQPSVTFDEFIEWLPETSQCRYELHRGVIVEMPKPRGKHSKLSGDLAYNIGTAIRQANLPYFIPKECIVRSMDGNSGYEPDVIVLDEPAMIDEPDWESGSIITLGKSIKIIVEVVSTNWRDDYFTKLGEYEALGIQEYWIVDYAALGGRRFIGNPKQPTLTVCQLVDEEYELQQFREGDRLVSPTFGNLTLTVDQVFAAGQ</sequence>
<dbReference type="InterPro" id="IPR012296">
    <property type="entry name" value="Nuclease_put_TT1808"/>
</dbReference>
<evidence type="ECO:0000259" key="1">
    <source>
        <dbReference type="Pfam" id="PF05685"/>
    </source>
</evidence>
<dbReference type="EMBL" id="JAAHFQ010000177">
    <property type="protein sequence ID" value="NER28153.1"/>
    <property type="molecule type" value="Genomic_DNA"/>
</dbReference>
<accession>A0A6B3N9I4</accession>
<dbReference type="InterPro" id="IPR008538">
    <property type="entry name" value="Uma2"/>
</dbReference>